<comment type="caution">
    <text evidence="1">The sequence shown here is derived from an EMBL/GenBank/DDBJ whole genome shotgun (WGS) entry which is preliminary data.</text>
</comment>
<dbReference type="Proteomes" id="UP000092093">
    <property type="component" value="Unassembled WGS sequence"/>
</dbReference>
<evidence type="ECO:0000313" key="1">
    <source>
        <dbReference type="EMBL" id="OBQ41410.1"/>
    </source>
</evidence>
<evidence type="ECO:0000313" key="2">
    <source>
        <dbReference type="Proteomes" id="UP000092093"/>
    </source>
</evidence>
<dbReference type="InterPro" id="IPR036390">
    <property type="entry name" value="WH_DNA-bd_sf"/>
</dbReference>
<dbReference type="InterPro" id="IPR036388">
    <property type="entry name" value="WH-like_DNA-bd_sf"/>
</dbReference>
<sequence>MKKQETAKTPNEWLQILAAAGKGIPDEIPPGFKSVPAISSETGMSETQTRRYLREAVKLGLVEERKLKVVAGNKLYPSAHFKICSSQKRSA</sequence>
<dbReference type="SUPFAM" id="SSF46785">
    <property type="entry name" value="Winged helix' DNA-binding domain"/>
    <property type="match status" value="1"/>
</dbReference>
<dbReference type="EMBL" id="LJOW01000148">
    <property type="protein sequence ID" value="OBQ41410.1"/>
    <property type="molecule type" value="Genomic_DNA"/>
</dbReference>
<organism evidence="1 2">
    <name type="scientific">Aphanizomenon flos-aquae WA102</name>
    <dbReference type="NCBI Taxonomy" id="1710896"/>
    <lineage>
        <taxon>Bacteria</taxon>
        <taxon>Bacillati</taxon>
        <taxon>Cyanobacteriota</taxon>
        <taxon>Cyanophyceae</taxon>
        <taxon>Nostocales</taxon>
        <taxon>Aphanizomenonaceae</taxon>
        <taxon>Aphanizomenon</taxon>
    </lineage>
</organism>
<accession>A0A1B7WWJ1</accession>
<proteinExistence type="predicted"/>
<name>A0A1B7WWJ1_APHFL</name>
<dbReference type="AlphaFoldDB" id="A0A1B7WWJ1"/>
<gene>
    <name evidence="1" type="ORF">AN484_21025</name>
</gene>
<protein>
    <submittedName>
        <fullName evidence="1">Uncharacterized protein</fullName>
    </submittedName>
</protein>
<reference evidence="1 2" key="1">
    <citation type="submission" date="2015-09" db="EMBL/GenBank/DDBJ databases">
        <title>Aphanizomenon flos-aquae WA102.</title>
        <authorList>
            <person name="Driscoll C."/>
        </authorList>
    </citation>
    <scope>NUCLEOTIDE SEQUENCE [LARGE SCALE GENOMIC DNA]</scope>
    <source>
        <strain evidence="1">WA102</strain>
    </source>
</reference>
<dbReference type="Gene3D" id="1.10.10.10">
    <property type="entry name" value="Winged helix-like DNA-binding domain superfamily/Winged helix DNA-binding domain"/>
    <property type="match status" value="1"/>
</dbReference>